<proteinExistence type="predicted"/>
<evidence type="ECO:0000313" key="2">
    <source>
        <dbReference type="Proteomes" id="UP000784294"/>
    </source>
</evidence>
<accession>A0A3S5B345</accession>
<comment type="caution">
    <text evidence="1">The sequence shown here is derived from an EMBL/GenBank/DDBJ whole genome shotgun (WGS) entry which is preliminary data.</text>
</comment>
<dbReference type="AlphaFoldDB" id="A0A3S5B345"/>
<evidence type="ECO:0000313" key="1">
    <source>
        <dbReference type="EMBL" id="VEL32246.1"/>
    </source>
</evidence>
<dbReference type="Proteomes" id="UP000784294">
    <property type="component" value="Unassembled WGS sequence"/>
</dbReference>
<reference evidence="1" key="1">
    <citation type="submission" date="2018-11" db="EMBL/GenBank/DDBJ databases">
        <authorList>
            <consortium name="Pathogen Informatics"/>
        </authorList>
    </citation>
    <scope>NUCLEOTIDE SEQUENCE</scope>
</reference>
<gene>
    <name evidence="1" type="ORF">PXEA_LOCUS25686</name>
</gene>
<keyword evidence="2" id="KW-1185">Reference proteome</keyword>
<name>A0A3S5B345_9PLAT</name>
<sequence length="128" mass="13760">MAHCFPVKVTASSTICSHFARLGRRSLNQSGRPTLIGRNGHLSPRPVSQSRCGSISTTLAAGTWSDRLYANAPCQCTNQLTCLADNWHLPSIGQPFSWELVFGMGGPRQMGPPPSLVLTTAGPIRTQL</sequence>
<dbReference type="EMBL" id="CAAALY010131981">
    <property type="protein sequence ID" value="VEL32246.1"/>
    <property type="molecule type" value="Genomic_DNA"/>
</dbReference>
<protein>
    <submittedName>
        <fullName evidence="1">Uncharacterized protein</fullName>
    </submittedName>
</protein>
<organism evidence="1 2">
    <name type="scientific">Protopolystoma xenopodis</name>
    <dbReference type="NCBI Taxonomy" id="117903"/>
    <lineage>
        <taxon>Eukaryota</taxon>
        <taxon>Metazoa</taxon>
        <taxon>Spiralia</taxon>
        <taxon>Lophotrochozoa</taxon>
        <taxon>Platyhelminthes</taxon>
        <taxon>Monogenea</taxon>
        <taxon>Polyopisthocotylea</taxon>
        <taxon>Polystomatidea</taxon>
        <taxon>Polystomatidae</taxon>
        <taxon>Protopolystoma</taxon>
    </lineage>
</organism>